<keyword evidence="2" id="KW-1185">Reference proteome</keyword>
<sequence>MNRRALLALAPLAALSGCITFHTVNDGVVRARIGETVRVGVMAVKPEALLEDSRCPSGVQCVWAGRVRIAALVDGSPVELTLGEAKPLPQGRLTLVEVYPARQKDTTLYPDEYRFGFTASDQQ</sequence>
<dbReference type="EMBL" id="JACLAW010000003">
    <property type="protein sequence ID" value="MBC2664846.1"/>
    <property type="molecule type" value="Genomic_DNA"/>
</dbReference>
<proteinExistence type="predicted"/>
<accession>A0A7X1FQ09</accession>
<dbReference type="AlphaFoldDB" id="A0A7X1FQ09"/>
<protein>
    <recommendedName>
        <fullName evidence="3">Lipoprotein</fullName>
    </recommendedName>
</protein>
<dbReference type="RefSeq" id="WP_185663106.1">
    <property type="nucleotide sequence ID" value="NZ_JACLAW010000003.1"/>
</dbReference>
<evidence type="ECO:0000313" key="1">
    <source>
        <dbReference type="EMBL" id="MBC2664846.1"/>
    </source>
</evidence>
<gene>
    <name evidence="1" type="ORF">H7F51_04880</name>
</gene>
<organism evidence="1 2">
    <name type="scientific">Novosphingobium flavum</name>
    <dbReference type="NCBI Taxonomy" id="1778672"/>
    <lineage>
        <taxon>Bacteria</taxon>
        <taxon>Pseudomonadati</taxon>
        <taxon>Pseudomonadota</taxon>
        <taxon>Alphaproteobacteria</taxon>
        <taxon>Sphingomonadales</taxon>
        <taxon>Sphingomonadaceae</taxon>
        <taxon>Novosphingobium</taxon>
    </lineage>
</organism>
<dbReference type="PROSITE" id="PS51257">
    <property type="entry name" value="PROKAR_LIPOPROTEIN"/>
    <property type="match status" value="1"/>
</dbReference>
<evidence type="ECO:0008006" key="3">
    <source>
        <dbReference type="Google" id="ProtNLM"/>
    </source>
</evidence>
<reference evidence="1 2" key="1">
    <citation type="submission" date="2020-08" db="EMBL/GenBank/DDBJ databases">
        <title>The genome sequence of type strain Novosphingobium flavum NBRC 111647.</title>
        <authorList>
            <person name="Liu Y."/>
        </authorList>
    </citation>
    <scope>NUCLEOTIDE SEQUENCE [LARGE SCALE GENOMIC DNA]</scope>
    <source>
        <strain evidence="1 2">NBRC 111647</strain>
    </source>
</reference>
<comment type="caution">
    <text evidence="1">The sequence shown here is derived from an EMBL/GenBank/DDBJ whole genome shotgun (WGS) entry which is preliminary data.</text>
</comment>
<name>A0A7X1FQ09_9SPHN</name>
<dbReference type="Proteomes" id="UP000566813">
    <property type="component" value="Unassembled WGS sequence"/>
</dbReference>
<evidence type="ECO:0000313" key="2">
    <source>
        <dbReference type="Proteomes" id="UP000566813"/>
    </source>
</evidence>